<proteinExistence type="predicted"/>
<reference evidence="2" key="1">
    <citation type="submission" date="2021-06" db="EMBL/GenBank/DDBJ databases">
        <authorList>
            <consortium name="Wellcome Sanger Institute Data Sharing"/>
        </authorList>
    </citation>
    <scope>NUCLEOTIDE SEQUENCE [LARGE SCALE GENOMIC DNA]</scope>
</reference>
<dbReference type="SUPFAM" id="SSF56399">
    <property type="entry name" value="ADP-ribosylation"/>
    <property type="match status" value="1"/>
</dbReference>
<dbReference type="PANTHER" id="PTHR36542">
    <property type="entry name" value="GIG2-LIKE PROTEIN DRED-RELATED"/>
    <property type="match status" value="1"/>
</dbReference>
<reference evidence="2" key="3">
    <citation type="submission" date="2025-09" db="UniProtKB">
        <authorList>
            <consortium name="Ensembl"/>
        </authorList>
    </citation>
    <scope>IDENTIFICATION</scope>
</reference>
<dbReference type="Proteomes" id="UP000694620">
    <property type="component" value="Chromosome 5"/>
</dbReference>
<evidence type="ECO:0000256" key="1">
    <source>
        <dbReference type="SAM" id="MobiDB-lite"/>
    </source>
</evidence>
<feature type="region of interest" description="Disordered" evidence="1">
    <location>
        <begin position="1"/>
        <end position="37"/>
    </location>
</feature>
<protein>
    <submittedName>
        <fullName evidence="2">Uncharacterized protein</fullName>
    </submittedName>
</protein>
<dbReference type="GO" id="GO:0005737">
    <property type="term" value="C:cytoplasm"/>
    <property type="evidence" value="ECO:0007669"/>
    <property type="project" value="TreeGrafter"/>
</dbReference>
<organism evidence="2 3">
    <name type="scientific">Erpetoichthys calabaricus</name>
    <name type="common">Rope fish</name>
    <name type="synonym">Calamoichthys calabaricus</name>
    <dbReference type="NCBI Taxonomy" id="27687"/>
    <lineage>
        <taxon>Eukaryota</taxon>
        <taxon>Metazoa</taxon>
        <taxon>Chordata</taxon>
        <taxon>Craniata</taxon>
        <taxon>Vertebrata</taxon>
        <taxon>Euteleostomi</taxon>
        <taxon>Actinopterygii</taxon>
        <taxon>Polypteriformes</taxon>
        <taxon>Polypteridae</taxon>
        <taxon>Erpetoichthys</taxon>
    </lineage>
</organism>
<name>A0A8C4RIE8_ERPCA</name>
<evidence type="ECO:0000313" key="3">
    <source>
        <dbReference type="Proteomes" id="UP000694620"/>
    </source>
</evidence>
<dbReference type="PANTHER" id="PTHR36542:SF2">
    <property type="entry name" value="GIG2-LIKE PROTEIN DRED-RELATED"/>
    <property type="match status" value="1"/>
</dbReference>
<reference evidence="2" key="2">
    <citation type="submission" date="2025-08" db="UniProtKB">
        <authorList>
            <consortium name="Ensembl"/>
        </authorList>
    </citation>
    <scope>IDENTIFICATION</scope>
</reference>
<sequence>MLASPQSVITAKVRRSQSPAWTTDRPSPPGHCTLTQSYTKPKNNNIYEIFHGITKQDEELIKKNGFRPSVDGMLGEGQQYALKLMANVKIVVKIDMQRHPMQKKSHYCGYDTAWMPPNCGMVPSSLEEDCV</sequence>
<evidence type="ECO:0000313" key="2">
    <source>
        <dbReference type="Ensembl" id="ENSECRP00000001988.1"/>
    </source>
</evidence>
<feature type="compositionally biased region" description="Polar residues" evidence="1">
    <location>
        <begin position="16"/>
        <end position="25"/>
    </location>
</feature>
<keyword evidence="3" id="KW-1185">Reference proteome</keyword>
<dbReference type="AlphaFoldDB" id="A0A8C4RIE8"/>
<dbReference type="Ensembl" id="ENSECRT00000002015.1">
    <property type="protein sequence ID" value="ENSECRP00000001988.1"/>
    <property type="gene ID" value="ENSECRG00000001360.1"/>
</dbReference>
<accession>A0A8C4RIE8</accession>